<evidence type="ECO:0000256" key="6">
    <source>
        <dbReference type="SAM" id="MobiDB-lite"/>
    </source>
</evidence>
<dbReference type="Proteomes" id="UP001595867">
    <property type="component" value="Unassembled WGS sequence"/>
</dbReference>
<evidence type="ECO:0000256" key="1">
    <source>
        <dbReference type="ARBA" id="ARBA00005820"/>
    </source>
</evidence>
<dbReference type="SMART" id="SM00862">
    <property type="entry name" value="Trans_reg_C"/>
    <property type="match status" value="1"/>
</dbReference>
<dbReference type="InterPro" id="IPR041664">
    <property type="entry name" value="AAA_16"/>
</dbReference>
<feature type="DNA-binding region" description="OmpR/PhoB-type" evidence="5">
    <location>
        <begin position="1"/>
        <end position="98"/>
    </location>
</feature>
<dbReference type="Pfam" id="PF13191">
    <property type="entry name" value="AAA_16"/>
    <property type="match status" value="1"/>
</dbReference>
<keyword evidence="9" id="KW-1185">Reference proteome</keyword>
<accession>A0ABV8IU74</accession>
<dbReference type="PANTHER" id="PTHR35807:SF1">
    <property type="entry name" value="TRANSCRIPTIONAL REGULATOR REDD"/>
    <property type="match status" value="1"/>
</dbReference>
<feature type="domain" description="OmpR/PhoB-type" evidence="7">
    <location>
        <begin position="1"/>
        <end position="98"/>
    </location>
</feature>
<evidence type="ECO:0000256" key="3">
    <source>
        <dbReference type="ARBA" id="ARBA00023125"/>
    </source>
</evidence>
<dbReference type="Gene3D" id="1.25.40.10">
    <property type="entry name" value="Tetratricopeptide repeat domain"/>
    <property type="match status" value="1"/>
</dbReference>
<feature type="region of interest" description="Disordered" evidence="6">
    <location>
        <begin position="251"/>
        <end position="273"/>
    </location>
</feature>
<keyword evidence="2" id="KW-0805">Transcription regulation</keyword>
<keyword evidence="4" id="KW-0804">Transcription</keyword>
<dbReference type="InterPro" id="IPR011990">
    <property type="entry name" value="TPR-like_helical_dom_sf"/>
</dbReference>
<comment type="similarity">
    <text evidence="1">Belongs to the AfsR/DnrI/RedD regulatory family.</text>
</comment>
<dbReference type="InterPro" id="IPR005158">
    <property type="entry name" value="BTAD"/>
</dbReference>
<evidence type="ECO:0000313" key="9">
    <source>
        <dbReference type="Proteomes" id="UP001595867"/>
    </source>
</evidence>
<dbReference type="SUPFAM" id="SSF48452">
    <property type="entry name" value="TPR-like"/>
    <property type="match status" value="1"/>
</dbReference>
<keyword evidence="3 5" id="KW-0238">DNA-binding</keyword>
<dbReference type="Pfam" id="PF00486">
    <property type="entry name" value="Trans_reg_C"/>
    <property type="match status" value="1"/>
</dbReference>
<dbReference type="Gene3D" id="1.10.10.10">
    <property type="entry name" value="Winged helix-like DNA-binding domain superfamily/Winged helix DNA-binding domain"/>
    <property type="match status" value="1"/>
</dbReference>
<evidence type="ECO:0000256" key="2">
    <source>
        <dbReference type="ARBA" id="ARBA00023015"/>
    </source>
</evidence>
<protein>
    <submittedName>
        <fullName evidence="8">BTAD domain-containing putative transcriptional regulator</fullName>
    </submittedName>
</protein>
<proteinExistence type="inferred from homology"/>
<dbReference type="Pfam" id="PF03704">
    <property type="entry name" value="BTAD"/>
    <property type="match status" value="1"/>
</dbReference>
<organism evidence="8 9">
    <name type="scientific">Actinoplanes subglobosus</name>
    <dbReference type="NCBI Taxonomy" id="1547892"/>
    <lineage>
        <taxon>Bacteria</taxon>
        <taxon>Bacillati</taxon>
        <taxon>Actinomycetota</taxon>
        <taxon>Actinomycetes</taxon>
        <taxon>Micromonosporales</taxon>
        <taxon>Micromonosporaceae</taxon>
        <taxon>Actinoplanes</taxon>
    </lineage>
</organism>
<dbReference type="InterPro" id="IPR016032">
    <property type="entry name" value="Sig_transdc_resp-reg_C-effctor"/>
</dbReference>
<reference evidence="9" key="1">
    <citation type="journal article" date="2019" name="Int. J. Syst. Evol. Microbiol.">
        <title>The Global Catalogue of Microorganisms (GCM) 10K type strain sequencing project: providing services to taxonomists for standard genome sequencing and annotation.</title>
        <authorList>
            <consortium name="The Broad Institute Genomics Platform"/>
            <consortium name="The Broad Institute Genome Sequencing Center for Infectious Disease"/>
            <person name="Wu L."/>
            <person name="Ma J."/>
        </authorList>
    </citation>
    <scope>NUCLEOTIDE SEQUENCE [LARGE SCALE GENOMIC DNA]</scope>
    <source>
        <strain evidence="9">TBRC 5832</strain>
    </source>
</reference>
<dbReference type="InterPro" id="IPR001867">
    <property type="entry name" value="OmpR/PhoB-type_DNA-bd"/>
</dbReference>
<evidence type="ECO:0000313" key="8">
    <source>
        <dbReference type="EMBL" id="MFC4067788.1"/>
    </source>
</evidence>
<dbReference type="EMBL" id="JBHSBL010000018">
    <property type="protein sequence ID" value="MFC4067788.1"/>
    <property type="molecule type" value="Genomic_DNA"/>
</dbReference>
<dbReference type="PROSITE" id="PS51755">
    <property type="entry name" value="OMPR_PHOB"/>
    <property type="match status" value="1"/>
</dbReference>
<dbReference type="SMART" id="SM01043">
    <property type="entry name" value="BTAD"/>
    <property type="match status" value="1"/>
</dbReference>
<dbReference type="InterPro" id="IPR036388">
    <property type="entry name" value="WH-like_DNA-bd_sf"/>
</dbReference>
<evidence type="ECO:0000256" key="5">
    <source>
        <dbReference type="PROSITE-ProRule" id="PRU01091"/>
    </source>
</evidence>
<dbReference type="InterPro" id="IPR051677">
    <property type="entry name" value="AfsR-DnrI-RedD_regulator"/>
</dbReference>
<dbReference type="SUPFAM" id="SSF46894">
    <property type="entry name" value="C-terminal effector domain of the bipartite response regulators"/>
    <property type="match status" value="1"/>
</dbReference>
<comment type="caution">
    <text evidence="8">The sequence shown here is derived from an EMBL/GenBank/DDBJ whole genome shotgun (WGS) entry which is preliminary data.</text>
</comment>
<dbReference type="InterPro" id="IPR027417">
    <property type="entry name" value="P-loop_NTPase"/>
</dbReference>
<dbReference type="PANTHER" id="PTHR35807">
    <property type="entry name" value="TRANSCRIPTIONAL REGULATOR REDD-RELATED"/>
    <property type="match status" value="1"/>
</dbReference>
<name>A0ABV8IU74_9ACTN</name>
<dbReference type="SUPFAM" id="SSF52540">
    <property type="entry name" value="P-loop containing nucleoside triphosphate hydrolases"/>
    <property type="match status" value="1"/>
</dbReference>
<sequence length="574" mass="61746">MRVSVLGQLTVTGDSGEALPAGELPRRARQVLAVLAARHDRIQSKDALADSVWGEDLPGNHVAALEHYVSVIRRRLQPDGSSANWFIVTRSGGYLFDTTRAGLDLADLRALIRRLDTVTPGCPERLAVHAEILALARELPFPEDPYAEWAEPVRTEVQVAAVNALLQHSGASLSGDPARSFRLAQEAIELDPFLESGYRAAMTAAIAMDRQDDALRIFERCRQILDEELGVTPSADLVRLQREVLAGRTAAIDPEPAPVATASRPAPPPDPSRERFLGRITELRLLLEPDPPPVVHIVGPSGSGKSAFLAELERHAPGRVGIGHGASSVGVLRHAWLRAALTDLGAPAEVLKVVDEAGPERPLLRPHLETIGAAFDGPEPVFVAIDDAADLDAASVAELSWLGRHCPALRIVLTYCYPSEIAERPLSGLGSPVVLRLEPLSDPDLAVLGDRDLAERTGGIPALVGAALRPAEVSHAVAMQIARQRTRWMPDPSWEILRLCAVLGPLSVGELSTLTGYPLPELLSCVDHLVHAHLLTENEDGRVRHRSSLISAAVSGQVSAASARYLRRRLAADN</sequence>
<evidence type="ECO:0000256" key="4">
    <source>
        <dbReference type="ARBA" id="ARBA00023163"/>
    </source>
</evidence>
<gene>
    <name evidence="8" type="ORF">ACFO0C_22870</name>
</gene>
<evidence type="ECO:0000259" key="7">
    <source>
        <dbReference type="PROSITE" id="PS51755"/>
    </source>
</evidence>
<dbReference type="RefSeq" id="WP_378068706.1">
    <property type="nucleotide sequence ID" value="NZ_JBHSBL010000018.1"/>
</dbReference>